<organism evidence="3 4">
    <name type="scientific">Rohdeia mirabilis</name>
    <dbReference type="NCBI Taxonomy" id="2528008"/>
    <lineage>
        <taxon>Bacteria</taxon>
        <taxon>Pseudomonadati</taxon>
        <taxon>Planctomycetota</taxon>
        <taxon>Planctomycetia</taxon>
        <taxon>Planctomycetia incertae sedis</taxon>
        <taxon>Rohdeia</taxon>
    </lineage>
</organism>
<dbReference type="InterPro" id="IPR025641">
    <property type="entry name" value="DUF4340"/>
</dbReference>
<dbReference type="RefSeq" id="WP_145183850.1">
    <property type="nucleotide sequence ID" value="NZ_CP036290.1"/>
</dbReference>
<evidence type="ECO:0000259" key="2">
    <source>
        <dbReference type="Pfam" id="PF14238"/>
    </source>
</evidence>
<name>A0A518CWT0_9BACT</name>
<evidence type="ECO:0000256" key="1">
    <source>
        <dbReference type="SAM" id="MobiDB-lite"/>
    </source>
</evidence>
<keyword evidence="4" id="KW-1185">Reference proteome</keyword>
<gene>
    <name evidence="3" type="ORF">Pla163_07930</name>
</gene>
<feature type="domain" description="DUF4340" evidence="2">
    <location>
        <begin position="76"/>
        <end position="221"/>
    </location>
</feature>
<dbReference type="AlphaFoldDB" id="A0A518CWT0"/>
<feature type="compositionally biased region" description="Gly residues" evidence="1">
    <location>
        <begin position="386"/>
        <end position="400"/>
    </location>
</feature>
<dbReference type="EMBL" id="CP036290">
    <property type="protein sequence ID" value="QDU83692.1"/>
    <property type="molecule type" value="Genomic_DNA"/>
</dbReference>
<proteinExistence type="predicted"/>
<dbReference type="Proteomes" id="UP000319342">
    <property type="component" value="Chromosome"/>
</dbReference>
<accession>A0A518CWT0</accession>
<evidence type="ECO:0000313" key="4">
    <source>
        <dbReference type="Proteomes" id="UP000319342"/>
    </source>
</evidence>
<feature type="compositionally biased region" description="Acidic residues" evidence="1">
    <location>
        <begin position="373"/>
        <end position="383"/>
    </location>
</feature>
<dbReference type="OrthoDB" id="241105at2"/>
<reference evidence="3 4" key="1">
    <citation type="submission" date="2019-02" db="EMBL/GenBank/DDBJ databases">
        <title>Deep-cultivation of Planctomycetes and their phenomic and genomic characterization uncovers novel biology.</title>
        <authorList>
            <person name="Wiegand S."/>
            <person name="Jogler M."/>
            <person name="Boedeker C."/>
            <person name="Pinto D."/>
            <person name="Vollmers J."/>
            <person name="Rivas-Marin E."/>
            <person name="Kohn T."/>
            <person name="Peeters S.H."/>
            <person name="Heuer A."/>
            <person name="Rast P."/>
            <person name="Oberbeckmann S."/>
            <person name="Bunk B."/>
            <person name="Jeske O."/>
            <person name="Meyerdierks A."/>
            <person name="Storesund J.E."/>
            <person name="Kallscheuer N."/>
            <person name="Luecker S."/>
            <person name="Lage O.M."/>
            <person name="Pohl T."/>
            <person name="Merkel B.J."/>
            <person name="Hornburger P."/>
            <person name="Mueller R.-W."/>
            <person name="Bruemmer F."/>
            <person name="Labrenz M."/>
            <person name="Spormann A.M."/>
            <person name="Op den Camp H."/>
            <person name="Overmann J."/>
            <person name="Amann R."/>
            <person name="Jetten M.S.M."/>
            <person name="Mascher T."/>
            <person name="Medema M.H."/>
            <person name="Devos D.P."/>
            <person name="Kaster A.-K."/>
            <person name="Ovreas L."/>
            <person name="Rohde M."/>
            <person name="Galperin M.Y."/>
            <person name="Jogler C."/>
        </authorList>
    </citation>
    <scope>NUCLEOTIDE SEQUENCE [LARGE SCALE GENOMIC DNA]</scope>
    <source>
        <strain evidence="3 4">Pla163</strain>
    </source>
</reference>
<feature type="region of interest" description="Disordered" evidence="1">
    <location>
        <begin position="367"/>
        <end position="415"/>
    </location>
</feature>
<dbReference type="Pfam" id="PF14238">
    <property type="entry name" value="DUF4340"/>
    <property type="match status" value="1"/>
</dbReference>
<protein>
    <recommendedName>
        <fullName evidence="2">DUF4340 domain-containing protein</fullName>
    </recommendedName>
</protein>
<evidence type="ECO:0000313" key="3">
    <source>
        <dbReference type="EMBL" id="QDU83692.1"/>
    </source>
</evidence>
<sequence length="415" mass="43807">MASRTIAFMAGALVVLGSAALYITSRESSSYANDADPLAGEPALPELENLASEELVAVELTDRDGSVRIERRGARWILPAKDGYPARTDRVGELMRGLQTLRLTEPGTARADKHARVGLVAPSDGGEEAVLVRVELAGGDAPAEILLGSADTSRSGDALFVRRPGDDQCWVANGRIPRPTSATWWFDARAVAIPTSEVRRVTIAFEERPDQGYSLRRDDPQGFGFELAPLPEGRVPGEEWKWSGLARTAGNLTAADVQGTTSFESAAAGSHVEYARFDLETYEGLRLEARLARLASDVDGVPGPTWIRYHADVVEDGAGPASPAAPERDLAAARTRADELNARLDGWWFEVPAGTAAGYWTPLEELLAPLPEEPAEVPAEEPVEAPGGGDSGGGDSGGEGATEAPNEGEAGSSGG</sequence>